<dbReference type="InterPro" id="IPR035965">
    <property type="entry name" value="PAS-like_dom_sf"/>
</dbReference>
<dbReference type="RefSeq" id="WP_209658174.1">
    <property type="nucleotide sequence ID" value="NZ_JAGGLI010000001.1"/>
</dbReference>
<name>A0ABS4KES9_9FIRM</name>
<keyword evidence="10" id="KW-0067">ATP-binding</keyword>
<keyword evidence="9" id="KW-0418">Kinase</keyword>
<dbReference type="PANTHER" id="PTHR43065">
    <property type="entry name" value="SENSOR HISTIDINE KINASE"/>
    <property type="match status" value="1"/>
</dbReference>
<dbReference type="InterPro" id="IPR004358">
    <property type="entry name" value="Sig_transdc_His_kin-like_C"/>
</dbReference>
<keyword evidence="8" id="KW-0547">Nucleotide-binding</keyword>
<dbReference type="InterPro" id="IPR036890">
    <property type="entry name" value="HATPase_C_sf"/>
</dbReference>
<evidence type="ECO:0000313" key="21">
    <source>
        <dbReference type="Proteomes" id="UP001314903"/>
    </source>
</evidence>
<evidence type="ECO:0000256" key="3">
    <source>
        <dbReference type="ARBA" id="ARBA00012438"/>
    </source>
</evidence>
<dbReference type="InterPro" id="IPR000700">
    <property type="entry name" value="PAS-assoc_C"/>
</dbReference>
<dbReference type="CDD" id="cd18773">
    <property type="entry name" value="PDC1_HK_sensor"/>
    <property type="match status" value="1"/>
</dbReference>
<protein>
    <recommendedName>
        <fullName evidence="3">histidine kinase</fullName>
        <ecNumber evidence="3">2.7.13.3</ecNumber>
    </recommendedName>
</protein>
<dbReference type="PROSITE" id="PS50112">
    <property type="entry name" value="PAS"/>
    <property type="match status" value="1"/>
</dbReference>
<organism evidence="20 21">
    <name type="scientific">Acetoanaerobium pronyense</name>
    <dbReference type="NCBI Taxonomy" id="1482736"/>
    <lineage>
        <taxon>Bacteria</taxon>
        <taxon>Bacillati</taxon>
        <taxon>Bacillota</taxon>
        <taxon>Clostridia</taxon>
        <taxon>Peptostreptococcales</taxon>
        <taxon>Filifactoraceae</taxon>
        <taxon>Acetoanaerobium</taxon>
    </lineage>
</organism>
<dbReference type="PROSITE" id="PS50109">
    <property type="entry name" value="HIS_KIN"/>
    <property type="match status" value="1"/>
</dbReference>
<evidence type="ECO:0000256" key="13">
    <source>
        <dbReference type="ARBA" id="ARBA00023136"/>
    </source>
</evidence>
<evidence type="ECO:0000259" key="17">
    <source>
        <dbReference type="PROSITE" id="PS50112"/>
    </source>
</evidence>
<dbReference type="SMART" id="SM00387">
    <property type="entry name" value="HATPase_c"/>
    <property type="match status" value="1"/>
</dbReference>
<gene>
    <name evidence="20" type="ORF">J2Z35_000064</name>
</gene>
<dbReference type="CDD" id="cd00082">
    <property type="entry name" value="HisKA"/>
    <property type="match status" value="1"/>
</dbReference>
<keyword evidence="7 15" id="KW-0812">Transmembrane</keyword>
<dbReference type="SUPFAM" id="SSF158472">
    <property type="entry name" value="HAMP domain-like"/>
    <property type="match status" value="1"/>
</dbReference>
<keyword evidence="5" id="KW-0597">Phosphoprotein</keyword>
<dbReference type="PRINTS" id="PR00344">
    <property type="entry name" value="BCTRLSENSOR"/>
</dbReference>
<dbReference type="EC" id="2.7.13.3" evidence="3"/>
<dbReference type="Gene3D" id="1.10.287.130">
    <property type="match status" value="1"/>
</dbReference>
<evidence type="ECO:0000259" key="16">
    <source>
        <dbReference type="PROSITE" id="PS50109"/>
    </source>
</evidence>
<dbReference type="Gene3D" id="3.30.450.20">
    <property type="entry name" value="PAS domain"/>
    <property type="match status" value="2"/>
</dbReference>
<evidence type="ECO:0000256" key="9">
    <source>
        <dbReference type="ARBA" id="ARBA00022777"/>
    </source>
</evidence>
<dbReference type="SUPFAM" id="SSF55874">
    <property type="entry name" value="ATPase domain of HSP90 chaperone/DNA topoisomerase II/histidine kinase"/>
    <property type="match status" value="1"/>
</dbReference>
<keyword evidence="21" id="KW-1185">Reference proteome</keyword>
<evidence type="ECO:0000256" key="15">
    <source>
        <dbReference type="SAM" id="Phobius"/>
    </source>
</evidence>
<feature type="domain" description="Histidine kinase" evidence="16">
    <location>
        <begin position="513"/>
        <end position="718"/>
    </location>
</feature>
<keyword evidence="13 15" id="KW-0472">Membrane</keyword>
<dbReference type="EMBL" id="JAGGLI010000001">
    <property type="protein sequence ID" value="MBP2026275.1"/>
    <property type="molecule type" value="Genomic_DNA"/>
</dbReference>
<feature type="domain" description="HAMP" evidence="19">
    <location>
        <begin position="310"/>
        <end position="363"/>
    </location>
</feature>
<evidence type="ECO:0000256" key="14">
    <source>
        <dbReference type="SAM" id="Coils"/>
    </source>
</evidence>
<evidence type="ECO:0000256" key="12">
    <source>
        <dbReference type="ARBA" id="ARBA00023012"/>
    </source>
</evidence>
<dbReference type="PROSITE" id="PS50885">
    <property type="entry name" value="HAMP"/>
    <property type="match status" value="1"/>
</dbReference>
<evidence type="ECO:0000256" key="2">
    <source>
        <dbReference type="ARBA" id="ARBA00004651"/>
    </source>
</evidence>
<keyword evidence="6" id="KW-0808">Transferase</keyword>
<feature type="transmembrane region" description="Helical" evidence="15">
    <location>
        <begin position="12"/>
        <end position="29"/>
    </location>
</feature>
<dbReference type="InterPro" id="IPR036097">
    <property type="entry name" value="HisK_dim/P_sf"/>
</dbReference>
<evidence type="ECO:0000256" key="4">
    <source>
        <dbReference type="ARBA" id="ARBA00022475"/>
    </source>
</evidence>
<dbReference type="SMART" id="SM00091">
    <property type="entry name" value="PAS"/>
    <property type="match status" value="1"/>
</dbReference>
<feature type="coiled-coil region" evidence="14">
    <location>
        <begin position="358"/>
        <end position="385"/>
    </location>
</feature>
<accession>A0ABS4KES9</accession>
<evidence type="ECO:0000256" key="6">
    <source>
        <dbReference type="ARBA" id="ARBA00022679"/>
    </source>
</evidence>
<dbReference type="Pfam" id="PF02743">
    <property type="entry name" value="dCache_1"/>
    <property type="match status" value="1"/>
</dbReference>
<dbReference type="Pfam" id="PF00512">
    <property type="entry name" value="HisKA"/>
    <property type="match status" value="1"/>
</dbReference>
<evidence type="ECO:0000256" key="1">
    <source>
        <dbReference type="ARBA" id="ARBA00000085"/>
    </source>
</evidence>
<evidence type="ECO:0000259" key="18">
    <source>
        <dbReference type="PROSITE" id="PS50113"/>
    </source>
</evidence>
<evidence type="ECO:0000256" key="10">
    <source>
        <dbReference type="ARBA" id="ARBA00022840"/>
    </source>
</evidence>
<keyword evidence="4" id="KW-1003">Cell membrane</keyword>
<dbReference type="PROSITE" id="PS50113">
    <property type="entry name" value="PAC"/>
    <property type="match status" value="1"/>
</dbReference>
<dbReference type="Pfam" id="PF02518">
    <property type="entry name" value="HATPase_c"/>
    <property type="match status" value="1"/>
</dbReference>
<dbReference type="InterPro" id="IPR005467">
    <property type="entry name" value="His_kinase_dom"/>
</dbReference>
<keyword evidence="11 15" id="KW-1133">Transmembrane helix</keyword>
<dbReference type="InterPro" id="IPR003661">
    <property type="entry name" value="HisK_dim/P_dom"/>
</dbReference>
<comment type="catalytic activity">
    <reaction evidence="1">
        <text>ATP + protein L-histidine = ADP + protein N-phospho-L-histidine.</text>
        <dbReference type="EC" id="2.7.13.3"/>
    </reaction>
</comment>
<dbReference type="InterPro" id="IPR003660">
    <property type="entry name" value="HAMP_dom"/>
</dbReference>
<feature type="domain" description="PAC" evidence="18">
    <location>
        <begin position="448"/>
        <end position="500"/>
    </location>
</feature>
<dbReference type="InterPro" id="IPR033479">
    <property type="entry name" value="dCache_1"/>
</dbReference>
<sequence length="718" mass="81572">MYFGSLKTSFTIFIVIFTMIFVGMSGYFFRNMASENISERIMQKNMSISKFVSNQIEMYLANAIEAVETAAAFSSESNGDLELIQNEIFRMYDNFSYFDLIFFMDDTGKIQFSKPANPEVTEVNVYRFRDYYIDVMRTRETAVSRLFLSTILSKPHFVLAAPVFSDGELIGLIGGGIPIENIKKIIQINQEEFDGNIWVFDSYGSLAVDPYESEISTIKIMENSIIEKNGKVHDYISLIDKQESFFGTRKIDYGVYNVASSFVESTGWMVMVEQSVGSFISETDAFNKQLRNFMFVIIILSIIIGIIFSNSITKPIEILVKDVEKIGSENYHIETENLDYYDEVRELRTAFHQMGNRIDKQISDLEISNENVKNLKRRLSDVLESFFSAVVVCDKFGEINFANKAVEMVTGYSKEEIIGLKLNEFYEKISVNPDNINSKNPENIVTTFETEIEIKSKNSGIVPVSLSFSPLKKEGGERTGIIIGIRDLKEVKYLEEELKREDRIRTLGELSASIIHDIGNPLAGMSNLIEILKEDYVEEESKKEVLGIMEKEVADLNKMVIEFLDFTKKKGIKKEKISLNQVVLEVVNLFKVEAKKRQISISINDSSKKIFVNIDRLDVKQAIMNIFKNSLYAVEDKGTIRIDINEDSDKIALIIADDGVGIEKDKMNKIFDPFFTTKESGTGLGLPIAYKSIKANGGYLTVRSIKGRGTEFTILFPK</sequence>
<keyword evidence="14" id="KW-0175">Coiled coil</keyword>
<evidence type="ECO:0000256" key="8">
    <source>
        <dbReference type="ARBA" id="ARBA00022741"/>
    </source>
</evidence>
<dbReference type="Proteomes" id="UP001314903">
    <property type="component" value="Unassembled WGS sequence"/>
</dbReference>
<dbReference type="InterPro" id="IPR029151">
    <property type="entry name" value="Sensor-like_sf"/>
</dbReference>
<feature type="domain" description="PAS" evidence="17">
    <location>
        <begin position="375"/>
        <end position="419"/>
    </location>
</feature>
<evidence type="ECO:0000313" key="20">
    <source>
        <dbReference type="EMBL" id="MBP2026275.1"/>
    </source>
</evidence>
<comment type="caution">
    <text evidence="20">The sequence shown here is derived from an EMBL/GenBank/DDBJ whole genome shotgun (WGS) entry which is preliminary data.</text>
</comment>
<evidence type="ECO:0000256" key="5">
    <source>
        <dbReference type="ARBA" id="ARBA00022553"/>
    </source>
</evidence>
<dbReference type="NCBIfam" id="TIGR00229">
    <property type="entry name" value="sensory_box"/>
    <property type="match status" value="1"/>
</dbReference>
<proteinExistence type="predicted"/>
<dbReference type="CDD" id="cd00130">
    <property type="entry name" value="PAS"/>
    <property type="match status" value="1"/>
</dbReference>
<dbReference type="SUPFAM" id="SSF103190">
    <property type="entry name" value="Sensory domain-like"/>
    <property type="match status" value="1"/>
</dbReference>
<dbReference type="Gene3D" id="6.10.340.10">
    <property type="match status" value="1"/>
</dbReference>
<evidence type="ECO:0000256" key="11">
    <source>
        <dbReference type="ARBA" id="ARBA00022989"/>
    </source>
</evidence>
<evidence type="ECO:0000259" key="19">
    <source>
        <dbReference type="PROSITE" id="PS50885"/>
    </source>
</evidence>
<evidence type="ECO:0000256" key="7">
    <source>
        <dbReference type="ARBA" id="ARBA00022692"/>
    </source>
</evidence>
<dbReference type="Pfam" id="PF13426">
    <property type="entry name" value="PAS_9"/>
    <property type="match status" value="1"/>
</dbReference>
<feature type="transmembrane region" description="Helical" evidence="15">
    <location>
        <begin position="293"/>
        <end position="312"/>
    </location>
</feature>
<dbReference type="SMART" id="SM00388">
    <property type="entry name" value="HisKA"/>
    <property type="match status" value="1"/>
</dbReference>
<comment type="subcellular location">
    <subcellularLocation>
        <location evidence="2">Cell membrane</location>
        <topology evidence="2">Multi-pass membrane protein</topology>
    </subcellularLocation>
</comment>
<dbReference type="Gene3D" id="3.30.565.10">
    <property type="entry name" value="Histidine kinase-like ATPase, C-terminal domain"/>
    <property type="match status" value="1"/>
</dbReference>
<dbReference type="PANTHER" id="PTHR43065:SF10">
    <property type="entry name" value="PEROXIDE STRESS-ACTIVATED HISTIDINE KINASE MAK3"/>
    <property type="match status" value="1"/>
</dbReference>
<dbReference type="InterPro" id="IPR000014">
    <property type="entry name" value="PAS"/>
</dbReference>
<dbReference type="SUPFAM" id="SSF55785">
    <property type="entry name" value="PYP-like sensor domain (PAS domain)"/>
    <property type="match status" value="1"/>
</dbReference>
<dbReference type="SUPFAM" id="SSF47384">
    <property type="entry name" value="Homodimeric domain of signal transducing histidine kinase"/>
    <property type="match status" value="1"/>
</dbReference>
<dbReference type="InterPro" id="IPR003594">
    <property type="entry name" value="HATPase_dom"/>
</dbReference>
<keyword evidence="12" id="KW-0902">Two-component regulatory system</keyword>
<reference evidence="20 21" key="1">
    <citation type="submission" date="2021-03" db="EMBL/GenBank/DDBJ databases">
        <title>Genomic Encyclopedia of Type Strains, Phase IV (KMG-IV): sequencing the most valuable type-strain genomes for metagenomic binning, comparative biology and taxonomic classification.</title>
        <authorList>
            <person name="Goeker M."/>
        </authorList>
    </citation>
    <scope>NUCLEOTIDE SEQUENCE [LARGE SCALE GENOMIC DNA]</scope>
    <source>
        <strain evidence="20 21">DSM 27512</strain>
    </source>
</reference>